<dbReference type="PANTHER" id="PTHR42643:SF32">
    <property type="entry name" value="IONOTROPIC RECEPTOR 31A, ISOFORM C-RELATED"/>
    <property type="match status" value="1"/>
</dbReference>
<evidence type="ECO:0000256" key="2">
    <source>
        <dbReference type="ARBA" id="ARBA00022475"/>
    </source>
</evidence>
<evidence type="ECO:0000256" key="6">
    <source>
        <dbReference type="ARBA" id="ARBA00023170"/>
    </source>
</evidence>
<dbReference type="AlphaFoldDB" id="A0A1B0DPY7"/>
<dbReference type="VEuPathDB" id="VectorBase:PPAPM1_007370"/>
<dbReference type="PANTHER" id="PTHR42643">
    <property type="entry name" value="IONOTROPIC RECEPTOR 20A-RELATED"/>
    <property type="match status" value="1"/>
</dbReference>
<evidence type="ECO:0000313" key="10">
    <source>
        <dbReference type="Proteomes" id="UP000092462"/>
    </source>
</evidence>
<evidence type="ECO:0000313" key="9">
    <source>
        <dbReference type="EnsemblMetazoa" id="PPAI010577-PA"/>
    </source>
</evidence>
<evidence type="ECO:0000259" key="8">
    <source>
        <dbReference type="Pfam" id="PF24576"/>
    </source>
</evidence>
<keyword evidence="3" id="KW-0812">Transmembrane</keyword>
<dbReference type="EMBL" id="AJVK01008352">
    <property type="status" value="NOT_ANNOTATED_CDS"/>
    <property type="molecule type" value="Genomic_DNA"/>
</dbReference>
<keyword evidence="6" id="KW-0675">Receptor</keyword>
<evidence type="ECO:0000256" key="1">
    <source>
        <dbReference type="ARBA" id="ARBA00004651"/>
    </source>
</evidence>
<protein>
    <recommendedName>
        <fullName evidence="8">Ionotropic receptor 75a N-terminal domain-containing protein</fullName>
    </recommendedName>
</protein>
<reference evidence="9" key="1">
    <citation type="submission" date="2022-08" db="UniProtKB">
        <authorList>
            <consortium name="EnsemblMetazoa"/>
        </authorList>
    </citation>
    <scope>IDENTIFICATION</scope>
    <source>
        <strain evidence="9">Israel</strain>
    </source>
</reference>
<evidence type="ECO:0000256" key="4">
    <source>
        <dbReference type="ARBA" id="ARBA00022989"/>
    </source>
</evidence>
<keyword evidence="5" id="KW-0472">Membrane</keyword>
<dbReference type="GO" id="GO:0005886">
    <property type="term" value="C:plasma membrane"/>
    <property type="evidence" value="ECO:0007669"/>
    <property type="project" value="UniProtKB-SubCell"/>
</dbReference>
<dbReference type="EnsemblMetazoa" id="PPAI010577-RA">
    <property type="protein sequence ID" value="PPAI010577-PA"/>
    <property type="gene ID" value="PPAI010577"/>
</dbReference>
<evidence type="ECO:0000256" key="7">
    <source>
        <dbReference type="ARBA" id="ARBA00023180"/>
    </source>
</evidence>
<keyword evidence="4" id="KW-1133">Transmembrane helix</keyword>
<keyword evidence="2" id="KW-1003">Cell membrane</keyword>
<name>A0A1B0DPY7_PHLPP</name>
<evidence type="ECO:0000256" key="3">
    <source>
        <dbReference type="ARBA" id="ARBA00022692"/>
    </source>
</evidence>
<dbReference type="EMBL" id="AJVK01008353">
    <property type="status" value="NOT_ANNOTATED_CDS"/>
    <property type="molecule type" value="Genomic_DNA"/>
</dbReference>
<dbReference type="InterPro" id="IPR057074">
    <property type="entry name" value="IR75A_N"/>
</dbReference>
<keyword evidence="10" id="KW-1185">Reference proteome</keyword>
<sequence length="644" mass="73824">MKLLKCLIFLLSVFFTLSHSKISSDLVQKYLISVRNVKSVVMMLCSRKDFIDLGRLFNDNSIYLTNYYIGNEILNLSNFFSRYFIASCGIVVDCECPGVEEVLQNASNYRYFNLTYNWLLFGSDGDTWEQFLDPIFNIEFSSDLVFVQHQDNSSKVDLVDVYSLGRHRGSSLIGIKFAEYDSIDKNLEILVDLWPKFDRKNRANFRGFTLKAVAPIDRDNVTSADVDYLMKLPGKTPGITTFVKYQSHLNYYLQEMFNYTMKYRVTRAWAGHLPSGYRLGLLGVMARGEADISMSAVFTYINRFDEYDFLHRSYMFEVGFVFRVGSHSTATDASLLAPFENDVWISLIVTIFIVVIIGLIVRITFVINKHPFSGSTAKDFVDIFAALCQQGVDPIPGNTVQKIIIFMTLFLAFFLYNYYTSSVVGVLLSSPVKGPTTPEEILASNYKVCFDDVAYHKIMFREKKKPIIEKMYIKKVLGQKRGPKDLPTYALINYAIPFIKSGDWAFHCELTEAYTEIAKHFDASEICDLRIATGLMVTEYVEAILPKLSQYREMMKIGFMRLQEVGLVKRALTIYRKEKPECTSGITVFAVGFQAVSSAFYVLIFGMITSIFILIGEILWKRYSSRQKSVSQKWVKPVKPLKRF</sequence>
<accession>A0A1B0DPY7</accession>
<proteinExistence type="predicted"/>
<keyword evidence="7" id="KW-0325">Glycoprotein</keyword>
<dbReference type="InterPro" id="IPR052192">
    <property type="entry name" value="Insect_Ionotropic_Sensory_Rcpt"/>
</dbReference>
<dbReference type="Pfam" id="PF24576">
    <property type="entry name" value="IR75A_N"/>
    <property type="match status" value="1"/>
</dbReference>
<organism evidence="9 10">
    <name type="scientific">Phlebotomus papatasi</name>
    <name type="common">Sandfly</name>
    <dbReference type="NCBI Taxonomy" id="29031"/>
    <lineage>
        <taxon>Eukaryota</taxon>
        <taxon>Metazoa</taxon>
        <taxon>Ecdysozoa</taxon>
        <taxon>Arthropoda</taxon>
        <taxon>Hexapoda</taxon>
        <taxon>Insecta</taxon>
        <taxon>Pterygota</taxon>
        <taxon>Neoptera</taxon>
        <taxon>Endopterygota</taxon>
        <taxon>Diptera</taxon>
        <taxon>Nematocera</taxon>
        <taxon>Psychodoidea</taxon>
        <taxon>Psychodidae</taxon>
        <taxon>Phlebotomus</taxon>
        <taxon>Phlebotomus</taxon>
    </lineage>
</organism>
<dbReference type="Proteomes" id="UP000092462">
    <property type="component" value="Unassembled WGS sequence"/>
</dbReference>
<dbReference type="VEuPathDB" id="VectorBase:PPAI010577"/>
<dbReference type="Gene3D" id="1.10.287.70">
    <property type="match status" value="1"/>
</dbReference>
<feature type="domain" description="Ionotropic receptor 75a N-terminal" evidence="8">
    <location>
        <begin position="32"/>
        <end position="213"/>
    </location>
</feature>
<evidence type="ECO:0000256" key="5">
    <source>
        <dbReference type="ARBA" id="ARBA00023136"/>
    </source>
</evidence>
<comment type="subcellular location">
    <subcellularLocation>
        <location evidence="1">Cell membrane</location>
        <topology evidence="1">Multi-pass membrane protein</topology>
    </subcellularLocation>
</comment>
<dbReference type="SUPFAM" id="SSF53850">
    <property type="entry name" value="Periplasmic binding protein-like II"/>
    <property type="match status" value="1"/>
</dbReference>